<evidence type="ECO:0000256" key="1">
    <source>
        <dbReference type="ARBA" id="ARBA00007626"/>
    </source>
</evidence>
<dbReference type="PANTHER" id="PTHR47941">
    <property type="entry name" value="PENTATRICOPEPTIDE REPEAT-CONTAINING PROTEIN 3, MITOCHONDRIAL"/>
    <property type="match status" value="1"/>
</dbReference>
<dbReference type="NCBIfam" id="TIGR00756">
    <property type="entry name" value="PPR"/>
    <property type="match status" value="4"/>
</dbReference>
<comment type="similarity">
    <text evidence="1">Belongs to the PPR family. P subfamily.</text>
</comment>
<dbReference type="Pfam" id="PF13041">
    <property type="entry name" value="PPR_2"/>
    <property type="match status" value="2"/>
</dbReference>
<evidence type="ECO:0000256" key="2">
    <source>
        <dbReference type="ARBA" id="ARBA00022737"/>
    </source>
</evidence>
<evidence type="ECO:0000256" key="3">
    <source>
        <dbReference type="PROSITE-ProRule" id="PRU00708"/>
    </source>
</evidence>
<dbReference type="Gene3D" id="1.25.40.10">
    <property type="entry name" value="Tetratricopeptide repeat domain"/>
    <property type="match status" value="2"/>
</dbReference>
<keyword evidence="5" id="KW-1185">Reference proteome</keyword>
<dbReference type="InterPro" id="IPR002885">
    <property type="entry name" value="PPR_rpt"/>
</dbReference>
<dbReference type="eggNOG" id="KOG4197">
    <property type="taxonomic scope" value="Eukaryota"/>
</dbReference>
<gene>
    <name evidence="4" type="ORF">EUTSA_v10029183mg</name>
</gene>
<evidence type="ECO:0008006" key="6">
    <source>
        <dbReference type="Google" id="ProtNLM"/>
    </source>
</evidence>
<dbReference type="Pfam" id="PF12854">
    <property type="entry name" value="PPR_1"/>
    <property type="match status" value="1"/>
</dbReference>
<dbReference type="AlphaFoldDB" id="V4N057"/>
<accession>V4N057</accession>
<proteinExistence type="inferred from homology"/>
<feature type="repeat" description="PPR" evidence="3">
    <location>
        <begin position="48"/>
        <end position="82"/>
    </location>
</feature>
<sequence length="160" mass="18107">LLYALAILGKMMRLEYDPSIVTLNLLLNGFCHENRVSDAVSLVDQMNGTITYSTLINGLCMQDLLEEANEMFELMTSKGCLPNYQRGFVGKTFTYTTLIQGFFQIGDCDNVLEFFKQMLSSGVPHDIITYEILLDGLCDNGKLEKALVIFQYMQKEWDGS</sequence>
<protein>
    <recommendedName>
        <fullName evidence="6">Pentatricopeptide repeat-containing protein</fullName>
    </recommendedName>
</protein>
<dbReference type="EMBL" id="KI517537">
    <property type="protein sequence ID" value="ESQ38366.1"/>
    <property type="molecule type" value="Genomic_DNA"/>
</dbReference>
<dbReference type="InterPro" id="IPR011990">
    <property type="entry name" value="TPR-like_helical_dom_sf"/>
</dbReference>
<dbReference type="Proteomes" id="UP000030689">
    <property type="component" value="Unassembled WGS sequence"/>
</dbReference>
<evidence type="ECO:0000313" key="4">
    <source>
        <dbReference type="EMBL" id="ESQ38366.1"/>
    </source>
</evidence>
<dbReference type="KEGG" id="eus:EUTSA_v10029183mg"/>
<name>V4N057_EUTSA</name>
<feature type="non-terminal residue" evidence="4">
    <location>
        <position position="1"/>
    </location>
</feature>
<dbReference type="Gramene" id="ESQ38366">
    <property type="protein sequence ID" value="ESQ38366"/>
    <property type="gene ID" value="EUTSA_v10029183mg"/>
</dbReference>
<keyword evidence="2" id="KW-0677">Repeat</keyword>
<evidence type="ECO:0000313" key="5">
    <source>
        <dbReference type="Proteomes" id="UP000030689"/>
    </source>
</evidence>
<dbReference type="PROSITE" id="PS51375">
    <property type="entry name" value="PPR"/>
    <property type="match status" value="3"/>
</dbReference>
<organism evidence="4 5">
    <name type="scientific">Eutrema salsugineum</name>
    <name type="common">Saltwater cress</name>
    <name type="synonym">Sisymbrium salsugineum</name>
    <dbReference type="NCBI Taxonomy" id="72664"/>
    <lineage>
        <taxon>Eukaryota</taxon>
        <taxon>Viridiplantae</taxon>
        <taxon>Streptophyta</taxon>
        <taxon>Embryophyta</taxon>
        <taxon>Tracheophyta</taxon>
        <taxon>Spermatophyta</taxon>
        <taxon>Magnoliopsida</taxon>
        <taxon>eudicotyledons</taxon>
        <taxon>Gunneridae</taxon>
        <taxon>Pentapetalae</taxon>
        <taxon>rosids</taxon>
        <taxon>malvids</taxon>
        <taxon>Brassicales</taxon>
        <taxon>Brassicaceae</taxon>
        <taxon>Eutremeae</taxon>
        <taxon>Eutrema</taxon>
    </lineage>
</organism>
<feature type="repeat" description="PPR" evidence="3">
    <location>
        <begin position="91"/>
        <end position="125"/>
    </location>
</feature>
<reference evidence="4 5" key="1">
    <citation type="journal article" date="2013" name="Front. Plant Sci.">
        <title>The Reference Genome of the Halophytic Plant Eutrema salsugineum.</title>
        <authorList>
            <person name="Yang R."/>
            <person name="Jarvis D.E."/>
            <person name="Chen H."/>
            <person name="Beilstein M.A."/>
            <person name="Grimwood J."/>
            <person name="Jenkins J."/>
            <person name="Shu S."/>
            <person name="Prochnik S."/>
            <person name="Xin M."/>
            <person name="Ma C."/>
            <person name="Schmutz J."/>
            <person name="Wing R.A."/>
            <person name="Mitchell-Olds T."/>
            <person name="Schumaker K.S."/>
            <person name="Wang X."/>
        </authorList>
    </citation>
    <scope>NUCLEOTIDE SEQUENCE [LARGE SCALE GENOMIC DNA]</scope>
</reference>
<dbReference type="OMA" id="NGFCHEN"/>
<feature type="repeat" description="PPR" evidence="3">
    <location>
        <begin position="126"/>
        <end position="156"/>
    </location>
</feature>